<dbReference type="PANTHER" id="PTHR30157">
    <property type="entry name" value="FERRIC REDUCTASE, NADPH-DEPENDENT"/>
    <property type="match status" value="1"/>
</dbReference>
<feature type="domain" description="FAD-binding FR-type" evidence="1">
    <location>
        <begin position="5"/>
        <end position="130"/>
    </location>
</feature>
<dbReference type="Pfam" id="PF04954">
    <property type="entry name" value="SIP"/>
    <property type="match status" value="1"/>
</dbReference>
<dbReference type="Pfam" id="PF08021">
    <property type="entry name" value="FAD_binding_9"/>
    <property type="match status" value="1"/>
</dbReference>
<reference evidence="2 3" key="1">
    <citation type="submission" date="2020-08" db="EMBL/GenBank/DDBJ databases">
        <title>Sequencing the genomes of 1000 actinobacteria strains.</title>
        <authorList>
            <person name="Klenk H.-P."/>
        </authorList>
    </citation>
    <scope>NUCLEOTIDE SEQUENCE [LARGE SCALE GENOMIC DNA]</scope>
    <source>
        <strain evidence="2 3">DSM 105369</strain>
    </source>
</reference>
<comment type="caution">
    <text evidence="2">The sequence shown here is derived from an EMBL/GenBank/DDBJ whole genome shotgun (WGS) entry which is preliminary data.</text>
</comment>
<dbReference type="Gene3D" id="3.40.50.80">
    <property type="entry name" value="Nucleotide-binding domain of ferredoxin-NADP reductase (FNR) module"/>
    <property type="match status" value="1"/>
</dbReference>
<dbReference type="InterPro" id="IPR039374">
    <property type="entry name" value="SIP_fam"/>
</dbReference>
<evidence type="ECO:0000259" key="1">
    <source>
        <dbReference type="PROSITE" id="PS51384"/>
    </source>
</evidence>
<evidence type="ECO:0000313" key="3">
    <source>
        <dbReference type="Proteomes" id="UP000559182"/>
    </source>
</evidence>
<evidence type="ECO:0000313" key="2">
    <source>
        <dbReference type="EMBL" id="MBB2890937.1"/>
    </source>
</evidence>
<dbReference type="PANTHER" id="PTHR30157:SF0">
    <property type="entry name" value="NADPH-DEPENDENT FERRIC-CHELATE REDUCTASE"/>
    <property type="match status" value="1"/>
</dbReference>
<dbReference type="FunFam" id="2.40.30.10:FF:000131">
    <property type="entry name" value="NADPH-dependent ferric siderophore reductase"/>
    <property type="match status" value="1"/>
</dbReference>
<sequence length="273" mass="29874">MPRSRTPHDLHVVSTETITPHLTRVWFTGPGFDAIAARTQTDAYVKLVFLRDGVDYPEPLDLGVVQETLPPEAQPTLRTYTVQQVDDESRRFAIDFVVHGDEGIAGPWAARAQAGDRLPMMGPGGGYSPSAEADFHFLVADETALPAVSAALRGMPAGARGVVYAETGEPSDEVALPLPDGFEVHWVRRVGEDHSQLRDAVLAAPWPDGVVQVFAHGEAEVTMRGLRPYFRKERAVPASLASISGYWRHGRSEEAFRTWKRELAAEDEVAPVA</sequence>
<dbReference type="SUPFAM" id="SSF63380">
    <property type="entry name" value="Riboflavin synthase domain-like"/>
    <property type="match status" value="1"/>
</dbReference>
<dbReference type="Gene3D" id="2.40.30.10">
    <property type="entry name" value="Translation factors"/>
    <property type="match status" value="1"/>
</dbReference>
<keyword evidence="3" id="KW-1185">Reference proteome</keyword>
<protein>
    <submittedName>
        <fullName evidence="2">NADPH-dependent ferric siderophore reductase</fullName>
    </submittedName>
</protein>
<dbReference type="Proteomes" id="UP000559182">
    <property type="component" value="Unassembled WGS sequence"/>
</dbReference>
<dbReference type="RefSeq" id="WP_183319274.1">
    <property type="nucleotide sequence ID" value="NZ_JACHVQ010000001.1"/>
</dbReference>
<proteinExistence type="predicted"/>
<dbReference type="InterPro" id="IPR017938">
    <property type="entry name" value="Riboflavin_synthase-like_b-brl"/>
</dbReference>
<dbReference type="PROSITE" id="PS51384">
    <property type="entry name" value="FAD_FR"/>
    <property type="match status" value="1"/>
</dbReference>
<dbReference type="EMBL" id="JACHVQ010000001">
    <property type="protein sequence ID" value="MBB2890937.1"/>
    <property type="molecule type" value="Genomic_DNA"/>
</dbReference>
<accession>A0A839N0P5</accession>
<dbReference type="InterPro" id="IPR039261">
    <property type="entry name" value="FNR_nucleotide-bd"/>
</dbReference>
<dbReference type="InterPro" id="IPR013113">
    <property type="entry name" value="SIP_FAD-bd"/>
</dbReference>
<gene>
    <name evidence="2" type="ORF">FHU39_000921</name>
</gene>
<dbReference type="GO" id="GO:0016491">
    <property type="term" value="F:oxidoreductase activity"/>
    <property type="evidence" value="ECO:0007669"/>
    <property type="project" value="InterPro"/>
</dbReference>
<dbReference type="InterPro" id="IPR007037">
    <property type="entry name" value="SIP_rossman_dom"/>
</dbReference>
<dbReference type="InterPro" id="IPR017927">
    <property type="entry name" value="FAD-bd_FR_type"/>
</dbReference>
<dbReference type="AlphaFoldDB" id="A0A839N0P5"/>
<name>A0A839N0P5_9MICO</name>
<dbReference type="CDD" id="cd06193">
    <property type="entry name" value="siderophore_interacting"/>
    <property type="match status" value="1"/>
</dbReference>
<organism evidence="2 3">
    <name type="scientific">Flexivirga oryzae</name>
    <dbReference type="NCBI Taxonomy" id="1794944"/>
    <lineage>
        <taxon>Bacteria</taxon>
        <taxon>Bacillati</taxon>
        <taxon>Actinomycetota</taxon>
        <taxon>Actinomycetes</taxon>
        <taxon>Micrococcales</taxon>
        <taxon>Dermacoccaceae</taxon>
        <taxon>Flexivirga</taxon>
    </lineage>
</organism>